<protein>
    <submittedName>
        <fullName evidence="5">Glycine oxidase ThiO</fullName>
        <ecNumber evidence="5">1.4.3.19</ecNumber>
    </submittedName>
</protein>
<dbReference type="PANTHER" id="PTHR13847">
    <property type="entry name" value="SARCOSINE DEHYDROGENASE-RELATED"/>
    <property type="match status" value="1"/>
</dbReference>
<organism evidence="5">
    <name type="scientific">hydrothermal vent metagenome</name>
    <dbReference type="NCBI Taxonomy" id="652676"/>
    <lineage>
        <taxon>unclassified sequences</taxon>
        <taxon>metagenomes</taxon>
        <taxon>ecological metagenomes</taxon>
    </lineage>
</organism>
<dbReference type="GO" id="GO:0043799">
    <property type="term" value="F:glycine oxidase activity"/>
    <property type="evidence" value="ECO:0007669"/>
    <property type="project" value="UniProtKB-EC"/>
</dbReference>
<dbReference type="GO" id="GO:0050660">
    <property type="term" value="F:flavin adenine dinucleotide binding"/>
    <property type="evidence" value="ECO:0007669"/>
    <property type="project" value="InterPro"/>
</dbReference>
<dbReference type="SUPFAM" id="SSF51905">
    <property type="entry name" value="FAD/NAD(P)-binding domain"/>
    <property type="match status" value="1"/>
</dbReference>
<dbReference type="Gene3D" id="3.50.50.60">
    <property type="entry name" value="FAD/NAD(P)-binding domain"/>
    <property type="match status" value="1"/>
</dbReference>
<evidence type="ECO:0000313" key="5">
    <source>
        <dbReference type="EMBL" id="VAX40136.1"/>
    </source>
</evidence>
<dbReference type="EMBL" id="UOGL01000403">
    <property type="protein sequence ID" value="VAX40136.1"/>
    <property type="molecule type" value="Genomic_DNA"/>
</dbReference>
<feature type="domain" description="FAD dependent oxidoreductase" evidence="4">
    <location>
        <begin position="3"/>
        <end position="344"/>
    </location>
</feature>
<evidence type="ECO:0000256" key="3">
    <source>
        <dbReference type="ARBA" id="ARBA00023002"/>
    </source>
</evidence>
<dbReference type="NCBIfam" id="TIGR02352">
    <property type="entry name" value="thiamin_ThiO"/>
    <property type="match status" value="1"/>
</dbReference>
<dbReference type="PANTHER" id="PTHR13847:SF289">
    <property type="entry name" value="GLYCINE OXIDASE"/>
    <property type="match status" value="1"/>
</dbReference>
<dbReference type="Gene3D" id="3.30.9.10">
    <property type="entry name" value="D-Amino Acid Oxidase, subunit A, domain 2"/>
    <property type="match status" value="1"/>
</dbReference>
<name>A0A3B1DBB5_9ZZZZ</name>
<dbReference type="EC" id="1.4.3.19" evidence="5"/>
<reference evidence="5" key="1">
    <citation type="submission" date="2018-06" db="EMBL/GenBank/DDBJ databases">
        <authorList>
            <person name="Zhirakovskaya E."/>
        </authorList>
    </citation>
    <scope>NUCLEOTIDE SEQUENCE</scope>
</reference>
<dbReference type="GO" id="GO:0009229">
    <property type="term" value="P:thiamine diphosphate biosynthetic process"/>
    <property type="evidence" value="ECO:0007669"/>
    <property type="project" value="UniProtKB-UniPathway"/>
</dbReference>
<dbReference type="GO" id="GO:0005737">
    <property type="term" value="C:cytoplasm"/>
    <property type="evidence" value="ECO:0007669"/>
    <property type="project" value="TreeGrafter"/>
</dbReference>
<dbReference type="Pfam" id="PF01266">
    <property type="entry name" value="DAO"/>
    <property type="match status" value="1"/>
</dbReference>
<dbReference type="UniPathway" id="UPA00060"/>
<evidence type="ECO:0000256" key="1">
    <source>
        <dbReference type="ARBA" id="ARBA00004948"/>
    </source>
</evidence>
<dbReference type="InterPro" id="IPR012727">
    <property type="entry name" value="Gly_oxidase_ThiO"/>
</dbReference>
<dbReference type="AlphaFoldDB" id="A0A3B1DBB5"/>
<gene>
    <name evidence="5" type="ORF">MNBD_PLANCTO02-2966</name>
</gene>
<comment type="pathway">
    <text evidence="1">Cofactor biosynthesis; thiamine diphosphate biosynthesis.</text>
</comment>
<keyword evidence="3 5" id="KW-0560">Oxidoreductase</keyword>
<dbReference type="GO" id="GO:0009228">
    <property type="term" value="P:thiamine biosynthetic process"/>
    <property type="evidence" value="ECO:0007669"/>
    <property type="project" value="UniProtKB-KW"/>
</dbReference>
<dbReference type="InterPro" id="IPR006076">
    <property type="entry name" value="FAD-dep_OxRdtase"/>
</dbReference>
<dbReference type="SUPFAM" id="SSF54373">
    <property type="entry name" value="FAD-linked reductases, C-terminal domain"/>
    <property type="match status" value="1"/>
</dbReference>
<proteinExistence type="predicted"/>
<accession>A0A3B1DBB5</accession>
<evidence type="ECO:0000259" key="4">
    <source>
        <dbReference type="Pfam" id="PF01266"/>
    </source>
</evidence>
<keyword evidence="2" id="KW-0784">Thiamine biosynthesis</keyword>
<evidence type="ECO:0000256" key="2">
    <source>
        <dbReference type="ARBA" id="ARBA00022977"/>
    </source>
</evidence>
<sequence length="371" mass="40521">MSDVIVIGGGVIGLSIAYELAGEGAAVTLLEKGEIGKEASWAGAGMLPPGNPQKATTPMMRLQAESHLLWEGLTKELFESTGVDNGYRLSGCLEVLHGNERYWNKQLAMWQREWGLVEELTTEELHDFEPALSPKIKKGFRLSAQGQARNPRHLHALRIGCAQRGVRLISGKPVIGFKTEGGAISTVITENQTFTAKKYCICNGAWATSLLTNSGAGGKVKPIRGQIVQLQAEQLPFTHIIEVGARYLVPRPDGRILIGSTEEDVGFQKQNTSEGIAGLLDFATELIPQLSTAQFIRAWSGLRPRTEDALPYIGAIPHIKNLYVATGHFRNGLQMSPGTAKLMRQIILEQSLFMDIAPFSISRHQNKVSTL</sequence>
<dbReference type="InterPro" id="IPR036188">
    <property type="entry name" value="FAD/NAD-bd_sf"/>
</dbReference>